<protein>
    <recommendedName>
        <fullName evidence="2">MBD domain-containing protein</fullName>
    </recommendedName>
</protein>
<feature type="domain" description="MBD" evidence="2">
    <location>
        <begin position="123"/>
        <end position="196"/>
    </location>
</feature>
<evidence type="ECO:0000313" key="3">
    <source>
        <dbReference type="EnsemblMetazoa" id="SMAR004093-PA"/>
    </source>
</evidence>
<dbReference type="eggNOG" id="KOG0017">
    <property type="taxonomic scope" value="Eukaryota"/>
</dbReference>
<evidence type="ECO:0000256" key="1">
    <source>
        <dbReference type="SAM" id="MobiDB-lite"/>
    </source>
</evidence>
<accession>T1ISL3</accession>
<dbReference type="AlphaFoldDB" id="T1ISL3"/>
<feature type="region of interest" description="Disordered" evidence="1">
    <location>
        <begin position="81"/>
        <end position="105"/>
    </location>
</feature>
<dbReference type="HOGENOM" id="CLU_416405_0_0_1"/>
<dbReference type="PANTHER" id="PTHR11439">
    <property type="entry name" value="GAG-POL-RELATED RETROTRANSPOSON"/>
    <property type="match status" value="1"/>
</dbReference>
<dbReference type="SMART" id="SM00391">
    <property type="entry name" value="MBD"/>
    <property type="match status" value="1"/>
</dbReference>
<dbReference type="InterPro" id="IPR001739">
    <property type="entry name" value="Methyl_CpG_DNA-bd"/>
</dbReference>
<dbReference type="GO" id="GO:0003677">
    <property type="term" value="F:DNA binding"/>
    <property type="evidence" value="ECO:0007669"/>
    <property type="project" value="InterPro"/>
</dbReference>
<dbReference type="InterPro" id="IPR057670">
    <property type="entry name" value="SH3_retrovirus"/>
</dbReference>
<reference evidence="4" key="1">
    <citation type="submission" date="2011-05" db="EMBL/GenBank/DDBJ databases">
        <authorList>
            <person name="Richards S.R."/>
            <person name="Qu J."/>
            <person name="Jiang H."/>
            <person name="Jhangiani S.N."/>
            <person name="Agravi P."/>
            <person name="Goodspeed R."/>
            <person name="Gross S."/>
            <person name="Mandapat C."/>
            <person name="Jackson L."/>
            <person name="Mathew T."/>
            <person name="Pu L."/>
            <person name="Thornton R."/>
            <person name="Saada N."/>
            <person name="Wilczek-Boney K.B."/>
            <person name="Lee S."/>
            <person name="Kovar C."/>
            <person name="Wu Y."/>
            <person name="Scherer S.E."/>
            <person name="Worley K.C."/>
            <person name="Muzny D.M."/>
            <person name="Gibbs R."/>
        </authorList>
    </citation>
    <scope>NUCLEOTIDE SEQUENCE</scope>
    <source>
        <strain evidence="4">Brora</strain>
    </source>
</reference>
<dbReference type="CDD" id="cd09272">
    <property type="entry name" value="RNase_HI_RT_Ty1"/>
    <property type="match status" value="1"/>
</dbReference>
<sequence>MVGYAFGTRRYRIWKPETNEVAETKSVSFDETRCWGNIQRIHQQESEELCRQNDPMVVSEDDTDSDDESPITEPTVTAVHPVRGADPPRSPIQTRSRTALSGPVSHLVQKRLHKREYQQTRPGQIAVITDVPHLVGWQREEVQRQSGATKGNWDVYYYGPDGGGPLKSNLEVMDYCNAVGIDACDKSCFRWTHQPSQIWTVADPALEDEDVEEQSKDALAPTLPRPVCHYTVIAEPTNYDEAAESPQCRDNKISIYTDASWAADHSTCKSFGGFMLYIGGAVVSWSCKKQTSIACSSMESEFVAMVHAVKEGFWLSSIFENCPLFGYVNVPTVFSDSMAAINFTNNDIENTKTRHIRIRYYFLRDWFEKNYFALAKVPGSWNVSDLFTKWARISVERPTAVRETETTIACPFCEESGWCTGLKNSRLVLQYPNCSDTRTRPRGSSRDELVDRQVIKNLIPKPGCCIWASCPRCKIWHNANGGAILEDPRFCGPTSVECKVVLVCKCAEPISDHVLNLELSQRTGIDEAARPKPCCADAAESIEFHGTRIAKKPDIRETWISVSKRYFSNSEKTACSKILNLRSDTNQGILDTVRYSAKPNSDDFEPTFESTGITLLFGRIRAIGSHRTEIDFASKSEIADFRFFTILASCELPPRLTIA</sequence>
<dbReference type="EMBL" id="JH431439">
    <property type="status" value="NOT_ANNOTATED_CDS"/>
    <property type="molecule type" value="Genomic_DNA"/>
</dbReference>
<dbReference type="EnsemblMetazoa" id="SMAR004093-RA">
    <property type="protein sequence ID" value="SMAR004093-PA"/>
    <property type="gene ID" value="SMAR004093"/>
</dbReference>
<proteinExistence type="predicted"/>
<dbReference type="PROSITE" id="PS50982">
    <property type="entry name" value="MBD"/>
    <property type="match status" value="1"/>
</dbReference>
<organism evidence="3 4">
    <name type="scientific">Strigamia maritima</name>
    <name type="common">European centipede</name>
    <name type="synonym">Geophilus maritimus</name>
    <dbReference type="NCBI Taxonomy" id="126957"/>
    <lineage>
        <taxon>Eukaryota</taxon>
        <taxon>Metazoa</taxon>
        <taxon>Ecdysozoa</taxon>
        <taxon>Arthropoda</taxon>
        <taxon>Myriapoda</taxon>
        <taxon>Chilopoda</taxon>
        <taxon>Pleurostigmophora</taxon>
        <taxon>Geophilomorpha</taxon>
        <taxon>Linotaeniidae</taxon>
        <taxon>Strigamia</taxon>
    </lineage>
</organism>
<dbReference type="STRING" id="126957.T1ISL3"/>
<reference evidence="3" key="2">
    <citation type="submission" date="2015-02" db="UniProtKB">
        <authorList>
            <consortium name="EnsemblMetazoa"/>
        </authorList>
    </citation>
    <scope>IDENTIFICATION</scope>
</reference>
<dbReference type="Pfam" id="PF25597">
    <property type="entry name" value="SH3_retrovirus"/>
    <property type="match status" value="1"/>
</dbReference>
<dbReference type="PANTHER" id="PTHR11439:SF440">
    <property type="entry name" value="INTEGRASE CATALYTIC DOMAIN-CONTAINING PROTEIN"/>
    <property type="match status" value="1"/>
</dbReference>
<dbReference type="Proteomes" id="UP000014500">
    <property type="component" value="Unassembled WGS sequence"/>
</dbReference>
<name>T1ISL3_STRMM</name>
<keyword evidence="4" id="KW-1185">Reference proteome</keyword>
<dbReference type="Pfam" id="PF01429">
    <property type="entry name" value="MBD"/>
    <property type="match status" value="1"/>
</dbReference>
<dbReference type="SUPFAM" id="SSF54171">
    <property type="entry name" value="DNA-binding domain"/>
    <property type="match status" value="1"/>
</dbReference>
<evidence type="ECO:0000313" key="4">
    <source>
        <dbReference type="Proteomes" id="UP000014500"/>
    </source>
</evidence>
<evidence type="ECO:0000259" key="2">
    <source>
        <dbReference type="PROSITE" id="PS50982"/>
    </source>
</evidence>
<dbReference type="Gene3D" id="3.30.890.10">
    <property type="entry name" value="Methyl-cpg-binding Protein 2, Chain A"/>
    <property type="match status" value="1"/>
</dbReference>
<dbReference type="InterPro" id="IPR016177">
    <property type="entry name" value="DNA-bd_dom_sf"/>
</dbReference>